<dbReference type="RefSeq" id="WP_071973565.1">
    <property type="nucleotide sequence ID" value="NZ_CP018076.1"/>
</dbReference>
<evidence type="ECO:0000256" key="3">
    <source>
        <dbReference type="ARBA" id="ARBA00022448"/>
    </source>
</evidence>
<dbReference type="NCBIfam" id="TIGR01254">
    <property type="entry name" value="sfuA"/>
    <property type="match status" value="1"/>
</dbReference>
<evidence type="ECO:0000256" key="4">
    <source>
        <dbReference type="ARBA" id="ARBA00022729"/>
    </source>
</evidence>
<comment type="similarity">
    <text evidence="2">Belongs to the bacterial solute-binding protein 1 family.</text>
</comment>
<dbReference type="Gene3D" id="3.40.190.10">
    <property type="entry name" value="Periplasmic binding protein-like II"/>
    <property type="match status" value="2"/>
</dbReference>
<evidence type="ECO:0000313" key="8">
    <source>
        <dbReference type="Proteomes" id="UP000181897"/>
    </source>
</evidence>
<feature type="chain" id="PRO_5012678578" evidence="6">
    <location>
        <begin position="20"/>
        <end position="327"/>
    </location>
</feature>
<feature type="signal peptide" evidence="6">
    <location>
        <begin position="1"/>
        <end position="19"/>
    </location>
</feature>
<dbReference type="InterPro" id="IPR006059">
    <property type="entry name" value="SBP"/>
</dbReference>
<comment type="subcellular location">
    <subcellularLocation>
        <location evidence="1">Periplasm</location>
    </subcellularLocation>
</comment>
<keyword evidence="8" id="KW-1185">Reference proteome</keyword>
<dbReference type="Pfam" id="PF13416">
    <property type="entry name" value="SBP_bac_8"/>
    <property type="match status" value="1"/>
</dbReference>
<dbReference type="STRING" id="1917485.BOO69_00550"/>
<sequence>MRHLAFAAAFTLAATAASAQTPVLTVYAGDYFTSEWGPGPTIETQFEAICDCDLQYSTGDLMPRLLLEGKRTKADVVIGLTSDVMAKARATGLFAPHGQDNSDLTLPVDWQDEVFLPFNYSHTAFVFDDTRMENPPATFDDLLNMPDDVKIVIQDPRTSISGLALVLWVQSVYGDGAEEAWRKLAPKILTVTKDWSTSYGMFTDGEADMVLSYTTSPAYHMFAEEDFTKHAALFPEGHYFLVETVAKIADTDVPELADAFMKFVMSETFQTKIPSANWSLPSALPRDQWPDGWAKLDLPEKVLFYDETEAAALQDKAIEAWRSALTQ</sequence>
<dbReference type="GO" id="GO:0030976">
    <property type="term" value="F:thiamine pyrophosphate binding"/>
    <property type="evidence" value="ECO:0007669"/>
    <property type="project" value="TreeGrafter"/>
</dbReference>
<evidence type="ECO:0000256" key="2">
    <source>
        <dbReference type="ARBA" id="ARBA00008520"/>
    </source>
</evidence>
<evidence type="ECO:0000313" key="7">
    <source>
        <dbReference type="EMBL" id="APE45217.1"/>
    </source>
</evidence>
<keyword evidence="4 6" id="KW-0732">Signal</keyword>
<dbReference type="SUPFAM" id="SSF53850">
    <property type="entry name" value="Periplasmic binding protein-like II"/>
    <property type="match status" value="1"/>
</dbReference>
<name>A0A1J0WLH5_9RHOB</name>
<dbReference type="InterPro" id="IPR005948">
    <property type="entry name" value="ThiB-like"/>
</dbReference>
<keyword evidence="5" id="KW-0574">Periplasm</keyword>
<protein>
    <submittedName>
        <fullName evidence="7">Thiamine ABC transporter substrate binding subunit</fullName>
    </submittedName>
</protein>
<dbReference type="Proteomes" id="UP000181897">
    <property type="component" value="Chromosome"/>
</dbReference>
<dbReference type="KEGG" id="suam:BOO69_00550"/>
<reference evidence="7 8" key="1">
    <citation type="submission" date="2016-11" db="EMBL/GenBank/DDBJ databases">
        <title>Complete genome sequence of Sulfitobacter sp. AM1-D1, a toxic bacteria associated with marine dinoflagellate Alexandrium minutum in East China Sea.</title>
        <authorList>
            <person name="Yang Q."/>
            <person name="Zhang X."/>
            <person name="Tian X."/>
        </authorList>
    </citation>
    <scope>NUCLEOTIDE SEQUENCE [LARGE SCALE GENOMIC DNA]</scope>
    <source>
        <strain evidence="7 8">AM1-D1</strain>
    </source>
</reference>
<dbReference type="GO" id="GO:0030975">
    <property type="term" value="F:thiamine binding"/>
    <property type="evidence" value="ECO:0007669"/>
    <property type="project" value="InterPro"/>
</dbReference>
<dbReference type="EMBL" id="CP018076">
    <property type="protein sequence ID" value="APE45217.1"/>
    <property type="molecule type" value="Genomic_DNA"/>
</dbReference>
<evidence type="ECO:0000256" key="1">
    <source>
        <dbReference type="ARBA" id="ARBA00004418"/>
    </source>
</evidence>
<gene>
    <name evidence="7" type="ORF">BOO69_00550</name>
</gene>
<organism evidence="7 8">
    <name type="scientific">Sulfitobacter alexandrii</name>
    <dbReference type="NCBI Taxonomy" id="1917485"/>
    <lineage>
        <taxon>Bacteria</taxon>
        <taxon>Pseudomonadati</taxon>
        <taxon>Pseudomonadota</taxon>
        <taxon>Alphaproteobacteria</taxon>
        <taxon>Rhodobacterales</taxon>
        <taxon>Roseobacteraceae</taxon>
        <taxon>Sulfitobacter</taxon>
    </lineage>
</organism>
<accession>A0A1J0WLH5</accession>
<evidence type="ECO:0000256" key="6">
    <source>
        <dbReference type="SAM" id="SignalP"/>
    </source>
</evidence>
<proteinExistence type="inferred from homology"/>
<dbReference type="GO" id="GO:0030288">
    <property type="term" value="C:outer membrane-bounded periplasmic space"/>
    <property type="evidence" value="ECO:0007669"/>
    <property type="project" value="TreeGrafter"/>
</dbReference>
<dbReference type="GO" id="GO:0015888">
    <property type="term" value="P:thiamine transport"/>
    <property type="evidence" value="ECO:0007669"/>
    <property type="project" value="InterPro"/>
</dbReference>
<dbReference type="OrthoDB" id="8013425at2"/>
<keyword evidence="3" id="KW-0813">Transport</keyword>
<dbReference type="AlphaFoldDB" id="A0A1J0WLH5"/>
<evidence type="ECO:0000256" key="5">
    <source>
        <dbReference type="ARBA" id="ARBA00022764"/>
    </source>
</evidence>
<dbReference type="PANTHER" id="PTHR30006:SF3">
    <property type="entry name" value="THIAMINE-BINDING PERIPLASMIC PROTEIN"/>
    <property type="match status" value="1"/>
</dbReference>
<dbReference type="PANTHER" id="PTHR30006">
    <property type="entry name" value="THIAMINE-BINDING PERIPLASMIC PROTEIN-RELATED"/>
    <property type="match status" value="1"/>
</dbReference>